<accession>A0AA35M1C3</accession>
<organism evidence="2 3">
    <name type="scientific">Clonostachys chloroleuca</name>
    <dbReference type="NCBI Taxonomy" id="1926264"/>
    <lineage>
        <taxon>Eukaryota</taxon>
        <taxon>Fungi</taxon>
        <taxon>Dikarya</taxon>
        <taxon>Ascomycota</taxon>
        <taxon>Pezizomycotina</taxon>
        <taxon>Sordariomycetes</taxon>
        <taxon>Hypocreomycetidae</taxon>
        <taxon>Hypocreales</taxon>
        <taxon>Bionectriaceae</taxon>
        <taxon>Clonostachys</taxon>
    </lineage>
</organism>
<dbReference type="Pfam" id="PF25545">
    <property type="entry name" value="DUF7924"/>
    <property type="match status" value="1"/>
</dbReference>
<evidence type="ECO:0000313" key="2">
    <source>
        <dbReference type="EMBL" id="CAI6088678.1"/>
    </source>
</evidence>
<reference evidence="2" key="1">
    <citation type="submission" date="2023-01" db="EMBL/GenBank/DDBJ databases">
        <authorList>
            <person name="Piombo E."/>
        </authorList>
    </citation>
    <scope>NUCLEOTIDE SEQUENCE</scope>
</reference>
<dbReference type="PANTHER" id="PTHR42470:SF2">
    <property type="match status" value="1"/>
</dbReference>
<dbReference type="EMBL" id="CABFNP030000862">
    <property type="protein sequence ID" value="CAI6088678.1"/>
    <property type="molecule type" value="Genomic_DNA"/>
</dbReference>
<name>A0AA35M1C3_9HYPO</name>
<gene>
    <name evidence="2" type="ORF">CCHLO57077_00018411</name>
</gene>
<feature type="non-terminal residue" evidence="2">
    <location>
        <position position="200"/>
    </location>
</feature>
<sequence>MTSLNRPKCGGQERSKGLAGYYTIDCSFSGNSRYIWFHQSQMREAFTDDQLAKLSPFLGDVIAGDRSFFISTYYMYFPFLACEVKCGAAGLDVADRQNAHSMALAVRAIAELFRAVKREGESISGSLASLFHMITAPWQGEMGSVSLHEERLRHMDAGSLQEYMLGYRSVAMQFGLRCSVASGNRPFPELKEPFFVAIEC</sequence>
<dbReference type="Proteomes" id="UP001160390">
    <property type="component" value="Unassembled WGS sequence"/>
</dbReference>
<dbReference type="AlphaFoldDB" id="A0AA35M1C3"/>
<feature type="domain" description="DUF7924" evidence="1">
    <location>
        <begin position="43"/>
        <end position="121"/>
    </location>
</feature>
<dbReference type="InterPro" id="IPR057684">
    <property type="entry name" value="DUF7924"/>
</dbReference>
<evidence type="ECO:0000313" key="3">
    <source>
        <dbReference type="Proteomes" id="UP001160390"/>
    </source>
</evidence>
<proteinExistence type="predicted"/>
<evidence type="ECO:0000259" key="1">
    <source>
        <dbReference type="Pfam" id="PF25545"/>
    </source>
</evidence>
<dbReference type="PANTHER" id="PTHR42470">
    <property type="entry name" value="VAST DOMAIN-CONTAINING PROTEIN"/>
    <property type="match status" value="1"/>
</dbReference>
<keyword evidence="3" id="KW-1185">Reference proteome</keyword>
<comment type="caution">
    <text evidence="2">The sequence shown here is derived from an EMBL/GenBank/DDBJ whole genome shotgun (WGS) entry which is preliminary data.</text>
</comment>
<protein>
    <recommendedName>
        <fullName evidence="1">DUF7924 domain-containing protein</fullName>
    </recommendedName>
</protein>